<dbReference type="KEGG" id="srho:HH216_15915"/>
<evidence type="ECO:0000256" key="1">
    <source>
        <dbReference type="SAM" id="MobiDB-lite"/>
    </source>
</evidence>
<feature type="region of interest" description="Disordered" evidence="1">
    <location>
        <begin position="14"/>
        <end position="41"/>
    </location>
</feature>
<gene>
    <name evidence="2" type="ORF">HH216_15915</name>
</gene>
<evidence type="ECO:0000313" key="2">
    <source>
        <dbReference type="EMBL" id="QJD79745.1"/>
    </source>
</evidence>
<proteinExistence type="predicted"/>
<evidence type="ECO:0000313" key="3">
    <source>
        <dbReference type="Proteomes" id="UP000501128"/>
    </source>
</evidence>
<dbReference type="EMBL" id="CP051677">
    <property type="protein sequence ID" value="QJD79745.1"/>
    <property type="molecule type" value="Genomic_DNA"/>
</dbReference>
<keyword evidence="3" id="KW-1185">Reference proteome</keyword>
<sequence>MSFDVTPLLVGYKTDDPPASLPSTPITGFHRPRLPPTNPPRTIRFITMVRRT</sequence>
<name>A0A7L5DNU5_9BACT</name>
<dbReference type="Proteomes" id="UP000501128">
    <property type="component" value="Chromosome"/>
</dbReference>
<reference evidence="2 3" key="1">
    <citation type="submission" date="2020-04" db="EMBL/GenBank/DDBJ databases">
        <title>Genome sequencing of novel species.</title>
        <authorList>
            <person name="Heo J."/>
            <person name="Kim S.-J."/>
            <person name="Kim J.-S."/>
            <person name="Hong S.-B."/>
            <person name="Kwon S.-W."/>
        </authorList>
    </citation>
    <scope>NUCLEOTIDE SEQUENCE [LARGE SCALE GENOMIC DNA]</scope>
    <source>
        <strain evidence="2 3">CJU-R4</strain>
    </source>
</reference>
<accession>A0A7L5DNU5</accession>
<protein>
    <submittedName>
        <fullName evidence="2">Uncharacterized protein</fullName>
    </submittedName>
</protein>
<organism evidence="2 3">
    <name type="scientific">Spirosoma rhododendri</name>
    <dbReference type="NCBI Taxonomy" id="2728024"/>
    <lineage>
        <taxon>Bacteria</taxon>
        <taxon>Pseudomonadati</taxon>
        <taxon>Bacteroidota</taxon>
        <taxon>Cytophagia</taxon>
        <taxon>Cytophagales</taxon>
        <taxon>Cytophagaceae</taxon>
        <taxon>Spirosoma</taxon>
    </lineage>
</organism>
<dbReference type="AlphaFoldDB" id="A0A7L5DNU5"/>
<dbReference type="RefSeq" id="WP_169551707.1">
    <property type="nucleotide sequence ID" value="NZ_CP051677.1"/>
</dbReference>